<proteinExistence type="predicted"/>
<accession>A0A3B0TF65</accession>
<dbReference type="PROSITE" id="PS50005">
    <property type="entry name" value="TPR"/>
    <property type="match status" value="2"/>
</dbReference>
<sequence length="1211" mass="140883">MSRAYHNLTSHYNIFFNAKESMASGLERIDKAIEDDYTHILPIFKDSDPSAAKACYSDMENVILKASKLIKIHSITKKPKRRKNRTRRYKEFASKEEFNNWIDDSYLIMGEAYFYQDKFISAIDNCSYVVRKFSEEESKYKAFIWLIRCYTEMERFIEASKVIQTLQGDDNFPKKLEKELAIVTADYYMRLKDYDEAIKFLDIAINKIFWKKQKARLQYILAQLYQETGRLDEASAAFREVTRLNAPYKMAFNARINAAGVFTGKGNAEKLKKELKKMLRDKKNEEFKDQVYYALGNIFFKEGNRERAIDSYRNSVAYSVSNSFQLARSAITLGDIYFEDLEYRKSQAYYDSAMIVIEENYPNYENISERYKNLSTLVDNLLTVEREDSLQRIALMSEGERNALIDKLIKKEEDKQKQMDLQARQGSSGSGFYRANQYRFGLGSKRSGGGWYFYNPQTVSFGKVQFQQRWGRRKLEDNWRRANKASTSGEFDEFTELVDSLQVEQRVKDPLKREYYTQELPLNDSLMALSHERIKDALYNAGKIFKAEFKDYERSIEEFEDLNKRYPDNVYTLSTYFDLYDLYELLGNKERSDYYRGLIIKGFPDSKYAKYLLNPNFFIDMEAQKDSLNRLYQYTFSKYKSGQYPQVITLTGQMKELDPDSTILSKIDFLRAVALGTQSDMKGFESLLRGYIKVYPKKETATLANDILSLIEDSTLADYQKLVEIGYLNDHIQNEEMMPGNRNEDDEFGGKFEYDEDLLHYFVIAYPRSADVDVNRLKFDIANYNIDYYTKLDFDIETVNLDSKTAFVVVRSLENKRQSLIYFRSIIRHAEVFQSLKDVNYINIVASSTNYRAILADKSLSDYLRFFMKNYSHFVGSNFKEDDKEEKSPEELMAKAEEEDEKLEEQGTFVMVTGSSRFPGGYNTNIDTMQNFVLAVKKKNTSLRTTLTQFSSFNRSNFRTWNLALQLKTAGEYQLMVIKGIPGFAGGMSYFRSVVTERRLFGNLGRVSYRNFLITDSNLQKLIETGGIDEYINFFRKYYIQAAAKQKTPSKAVRTTTSTGQATPEKTVAAGEKPVAQETGVKDKTYNGPYSTAIEAPHYFLMIIPREGVDNAAFIKGIAQFNAANFASAGLTIDEQPLDKFRWIIRISGLKDKTVAMQYARQIVRNRTIYQPLGDANYRNFLISEENFNVFLQKKNITGYMDFYKRIYLGK</sequence>
<evidence type="ECO:0008006" key="3">
    <source>
        <dbReference type="Google" id="ProtNLM"/>
    </source>
</evidence>
<protein>
    <recommendedName>
        <fullName evidence="3">Tetratricopeptide repeat protein</fullName>
    </recommendedName>
</protein>
<dbReference type="InterPro" id="IPR011990">
    <property type="entry name" value="TPR-like_helical_dom_sf"/>
</dbReference>
<feature type="compositionally biased region" description="Polar residues" evidence="1">
    <location>
        <begin position="1050"/>
        <end position="1064"/>
    </location>
</feature>
<reference evidence="2" key="1">
    <citation type="submission" date="2018-06" db="EMBL/GenBank/DDBJ databases">
        <authorList>
            <person name="Zhirakovskaya E."/>
        </authorList>
    </citation>
    <scope>NUCLEOTIDE SEQUENCE</scope>
</reference>
<evidence type="ECO:0000256" key="1">
    <source>
        <dbReference type="SAM" id="MobiDB-lite"/>
    </source>
</evidence>
<dbReference type="Gene3D" id="1.25.40.10">
    <property type="entry name" value="Tetratricopeptide repeat domain"/>
    <property type="match status" value="4"/>
</dbReference>
<dbReference type="InterPro" id="IPR019734">
    <property type="entry name" value="TPR_rpt"/>
</dbReference>
<dbReference type="Pfam" id="PF13181">
    <property type="entry name" value="TPR_8"/>
    <property type="match status" value="2"/>
</dbReference>
<gene>
    <name evidence="2" type="ORF">MNBD_BACTEROID01-1294</name>
</gene>
<organism evidence="2">
    <name type="scientific">hydrothermal vent metagenome</name>
    <dbReference type="NCBI Taxonomy" id="652676"/>
    <lineage>
        <taxon>unclassified sequences</taxon>
        <taxon>metagenomes</taxon>
        <taxon>ecological metagenomes</taxon>
    </lineage>
</organism>
<evidence type="ECO:0000313" key="2">
    <source>
        <dbReference type="EMBL" id="VAW14773.1"/>
    </source>
</evidence>
<name>A0A3B0TF65_9ZZZZ</name>
<dbReference type="EMBL" id="UOEP01000039">
    <property type="protein sequence ID" value="VAW14773.1"/>
    <property type="molecule type" value="Genomic_DNA"/>
</dbReference>
<dbReference type="Pfam" id="PF13174">
    <property type="entry name" value="TPR_6"/>
    <property type="match status" value="1"/>
</dbReference>
<dbReference type="AlphaFoldDB" id="A0A3B0TF65"/>
<dbReference type="SUPFAM" id="SSF81901">
    <property type="entry name" value="HCP-like"/>
    <property type="match status" value="1"/>
</dbReference>
<feature type="region of interest" description="Disordered" evidence="1">
    <location>
        <begin position="1050"/>
        <end position="1074"/>
    </location>
</feature>
<dbReference type="SMART" id="SM00028">
    <property type="entry name" value="TPR"/>
    <property type="match status" value="4"/>
</dbReference>